<proteinExistence type="predicted"/>
<dbReference type="GO" id="GO:0016746">
    <property type="term" value="F:acyltransferase activity"/>
    <property type="evidence" value="ECO:0007669"/>
    <property type="project" value="InterPro"/>
</dbReference>
<dbReference type="AlphaFoldDB" id="Q1YDD8"/>
<sequence length="121" mass="12707">MSANGNTAELDFLGRPVIAITGLGLVSSLGRGVDDNWDALSSGRSGIHRIERFSTDSLRTTISGSVDFMGPGSETSTGLSYMMAEAAGSEAVRMAGLADDDFGGPLFLAAPPVEMEWQHRL</sequence>
<dbReference type="SUPFAM" id="SSF53901">
    <property type="entry name" value="Thiolase-like"/>
    <property type="match status" value="1"/>
</dbReference>
<keyword evidence="3" id="KW-1185">Reference proteome</keyword>
<dbReference type="EMBL" id="AAPJ01000027">
    <property type="protein sequence ID" value="EAS48268.1"/>
    <property type="molecule type" value="Genomic_DNA"/>
</dbReference>
<dbReference type="Proteomes" id="UP000000321">
    <property type="component" value="Unassembled WGS sequence"/>
</dbReference>
<dbReference type="Gene3D" id="3.40.47.10">
    <property type="match status" value="1"/>
</dbReference>
<evidence type="ECO:0000259" key="1">
    <source>
        <dbReference type="Pfam" id="PF00109"/>
    </source>
</evidence>
<evidence type="ECO:0000313" key="3">
    <source>
        <dbReference type="Proteomes" id="UP000000321"/>
    </source>
</evidence>
<dbReference type="InterPro" id="IPR014030">
    <property type="entry name" value="Ketoacyl_synth_N"/>
</dbReference>
<accession>Q1YDD8</accession>
<dbReference type="HOGENOM" id="CLU_2043056_0_0_5"/>
<evidence type="ECO:0000313" key="2">
    <source>
        <dbReference type="EMBL" id="EAS48268.1"/>
    </source>
</evidence>
<protein>
    <submittedName>
        <fullName evidence="2">Beta-ketoacyl synthase</fullName>
    </submittedName>
</protein>
<comment type="caution">
    <text evidence="2">The sequence shown here is derived from an EMBL/GenBank/DDBJ whole genome shotgun (WGS) entry which is preliminary data.</text>
</comment>
<dbReference type="RefSeq" id="WP_009207879.1">
    <property type="nucleotide sequence ID" value="NZ_AAPJ01000027.1"/>
</dbReference>
<dbReference type="Pfam" id="PF00109">
    <property type="entry name" value="ketoacyl-synt"/>
    <property type="match status" value="1"/>
</dbReference>
<feature type="domain" description="Beta-ketoacyl synthase-like N-terminal" evidence="1">
    <location>
        <begin position="18"/>
        <end position="67"/>
    </location>
</feature>
<name>Q1YDD8_AURMS</name>
<dbReference type="InterPro" id="IPR016039">
    <property type="entry name" value="Thiolase-like"/>
</dbReference>
<reference evidence="2 3" key="1">
    <citation type="journal article" date="2008" name="Appl. Environ. Microbiol.">
        <title>Genomic insights into Mn(II) oxidation by the marine alphaproteobacterium Aurantimonas sp. strain SI85-9A1.</title>
        <authorList>
            <person name="Dick G.J."/>
            <person name="Podell S."/>
            <person name="Johnson H.A."/>
            <person name="Rivera-Espinoza Y."/>
            <person name="Bernier-Latmani R."/>
            <person name="McCarthy J.K."/>
            <person name="Torpey J.W."/>
            <person name="Clement B.G."/>
            <person name="Gaasterland T."/>
            <person name="Tebo B.M."/>
        </authorList>
    </citation>
    <scope>NUCLEOTIDE SEQUENCE [LARGE SCALE GENOMIC DNA]</scope>
    <source>
        <strain evidence="2 3">SI85-9A1</strain>
    </source>
</reference>
<feature type="non-terminal residue" evidence="2">
    <location>
        <position position="121"/>
    </location>
</feature>
<organism evidence="2 3">
    <name type="scientific">Aurantimonas manganoxydans (strain ATCC BAA-1229 / DSM 21871 / SI85-9A1)</name>
    <dbReference type="NCBI Taxonomy" id="287752"/>
    <lineage>
        <taxon>Bacteria</taxon>
        <taxon>Pseudomonadati</taxon>
        <taxon>Pseudomonadota</taxon>
        <taxon>Alphaproteobacteria</taxon>
        <taxon>Hyphomicrobiales</taxon>
        <taxon>Aurantimonadaceae</taxon>
        <taxon>Aurantimonas</taxon>
    </lineage>
</organism>
<gene>
    <name evidence="2" type="ORF">SI859A1_03711</name>
</gene>